<dbReference type="Proteomes" id="UP001374535">
    <property type="component" value="Chromosome 7"/>
</dbReference>
<sequence>MQTPDFFLHKNETFFFFVCAHGFCGWKEGSLIGEGKRGGWLWLERQLGKRKMACQSVSFINVGFVLPLKSVLLLKAEENRVHSLEFRQQLGTHDKKGRLRYSHFSNN</sequence>
<dbReference type="EMBL" id="CP144694">
    <property type="protein sequence ID" value="WVZ01970.1"/>
    <property type="molecule type" value="Genomic_DNA"/>
</dbReference>
<evidence type="ECO:0000313" key="1">
    <source>
        <dbReference type="EMBL" id="WVZ01970.1"/>
    </source>
</evidence>
<proteinExistence type="predicted"/>
<evidence type="ECO:0000313" key="2">
    <source>
        <dbReference type="Proteomes" id="UP001374535"/>
    </source>
</evidence>
<keyword evidence="2" id="KW-1185">Reference proteome</keyword>
<accession>A0AAQ3N3P5</accession>
<dbReference type="AlphaFoldDB" id="A0AAQ3N3P5"/>
<name>A0AAQ3N3P5_VIGMU</name>
<gene>
    <name evidence="1" type="ORF">V8G54_022776</name>
</gene>
<organism evidence="1 2">
    <name type="scientific">Vigna mungo</name>
    <name type="common">Black gram</name>
    <name type="synonym">Phaseolus mungo</name>
    <dbReference type="NCBI Taxonomy" id="3915"/>
    <lineage>
        <taxon>Eukaryota</taxon>
        <taxon>Viridiplantae</taxon>
        <taxon>Streptophyta</taxon>
        <taxon>Embryophyta</taxon>
        <taxon>Tracheophyta</taxon>
        <taxon>Spermatophyta</taxon>
        <taxon>Magnoliopsida</taxon>
        <taxon>eudicotyledons</taxon>
        <taxon>Gunneridae</taxon>
        <taxon>Pentapetalae</taxon>
        <taxon>rosids</taxon>
        <taxon>fabids</taxon>
        <taxon>Fabales</taxon>
        <taxon>Fabaceae</taxon>
        <taxon>Papilionoideae</taxon>
        <taxon>50 kb inversion clade</taxon>
        <taxon>NPAAA clade</taxon>
        <taxon>indigoferoid/millettioid clade</taxon>
        <taxon>Phaseoleae</taxon>
        <taxon>Vigna</taxon>
    </lineage>
</organism>
<reference evidence="1 2" key="1">
    <citation type="journal article" date="2023" name="Life. Sci Alliance">
        <title>Evolutionary insights into 3D genome organization and epigenetic landscape of Vigna mungo.</title>
        <authorList>
            <person name="Junaid A."/>
            <person name="Singh B."/>
            <person name="Bhatia S."/>
        </authorList>
    </citation>
    <scope>NUCLEOTIDE SEQUENCE [LARGE SCALE GENOMIC DNA]</scope>
    <source>
        <strain evidence="1">Urdbean</strain>
    </source>
</reference>
<protein>
    <submittedName>
        <fullName evidence="1">Uncharacterized protein</fullName>
    </submittedName>
</protein>